<proteinExistence type="predicted"/>
<sequence length="276" mass="31843">MREDAENPDDEMIEANQPRQVENDGESDYENEGYSDEYDDYDDDRTPSDEDDDDIDDENDEEEEFQRSYYEESDRDAITNRESVGDDEMEARNQRPQEWWNIDDDDVDGDDQTYDGGDEGAERATDEEAERAGTTPASVDRSGTRETVEISDLEVATSGTRTNGNEEINDSDRVWRDILDRLLLSSDDERRVIEPQRSQQRRNRDDEQDDHEIVTVSSSDRSSIVELNAMWIDIDDSDATTVDYEDFYQGIKAHSSVQREGKICIRTTKRNGQLTP</sequence>
<evidence type="ECO:0000313" key="2">
    <source>
        <dbReference type="Proteomes" id="UP000504618"/>
    </source>
</evidence>
<accession>A0A6J1Q1C2</accession>
<feature type="compositionally biased region" description="Acidic residues" evidence="1">
    <location>
        <begin position="1"/>
        <end position="13"/>
    </location>
</feature>
<feature type="compositionally biased region" description="Basic and acidic residues" evidence="1">
    <location>
        <begin position="65"/>
        <end position="79"/>
    </location>
</feature>
<feature type="region of interest" description="Disordered" evidence="1">
    <location>
        <begin position="195"/>
        <end position="219"/>
    </location>
</feature>
<reference evidence="3" key="1">
    <citation type="submission" date="2025-08" db="UniProtKB">
        <authorList>
            <consortium name="RefSeq"/>
        </authorList>
    </citation>
    <scope>IDENTIFICATION</scope>
    <source>
        <tissue evidence="3">Whole body</tissue>
    </source>
</reference>
<dbReference type="Proteomes" id="UP000504618">
    <property type="component" value="Unplaced"/>
</dbReference>
<feature type="compositionally biased region" description="Acidic residues" evidence="1">
    <location>
        <begin position="101"/>
        <end position="119"/>
    </location>
</feature>
<dbReference type="RefSeq" id="XP_024875281.1">
    <property type="nucleotide sequence ID" value="XM_025019513.1"/>
</dbReference>
<evidence type="ECO:0000313" key="3">
    <source>
        <dbReference type="RefSeq" id="XP_024875281.1"/>
    </source>
</evidence>
<keyword evidence="2" id="KW-1185">Reference proteome</keyword>
<dbReference type="GeneID" id="112456764"/>
<protein>
    <submittedName>
        <fullName evidence="3">Sarcoplasmic reticulum histidine-rich calcium-binding protein-like</fullName>
    </submittedName>
</protein>
<feature type="non-terminal residue" evidence="3">
    <location>
        <position position="276"/>
    </location>
</feature>
<feature type="region of interest" description="Disordered" evidence="1">
    <location>
        <begin position="1"/>
        <end position="147"/>
    </location>
</feature>
<name>A0A6J1Q1C2_9HYME</name>
<evidence type="ECO:0000256" key="1">
    <source>
        <dbReference type="SAM" id="MobiDB-lite"/>
    </source>
</evidence>
<organism evidence="2 3">
    <name type="scientific">Temnothorax curvispinosus</name>
    <dbReference type="NCBI Taxonomy" id="300111"/>
    <lineage>
        <taxon>Eukaryota</taxon>
        <taxon>Metazoa</taxon>
        <taxon>Ecdysozoa</taxon>
        <taxon>Arthropoda</taxon>
        <taxon>Hexapoda</taxon>
        <taxon>Insecta</taxon>
        <taxon>Pterygota</taxon>
        <taxon>Neoptera</taxon>
        <taxon>Endopterygota</taxon>
        <taxon>Hymenoptera</taxon>
        <taxon>Apocrita</taxon>
        <taxon>Aculeata</taxon>
        <taxon>Formicoidea</taxon>
        <taxon>Formicidae</taxon>
        <taxon>Myrmicinae</taxon>
        <taxon>Temnothorax</taxon>
    </lineage>
</organism>
<gene>
    <name evidence="3" type="primary">LOC112456764</name>
</gene>
<dbReference type="AlphaFoldDB" id="A0A6J1Q1C2"/>
<feature type="compositionally biased region" description="Acidic residues" evidence="1">
    <location>
        <begin position="23"/>
        <end position="64"/>
    </location>
</feature>